<accession>A0A0N4VCE2</accession>
<keyword evidence="3" id="KW-0964">Secreted</keyword>
<comment type="subcellular location">
    <subcellularLocation>
        <location evidence="1">Secreted</location>
    </subcellularLocation>
</comment>
<dbReference type="InterPro" id="IPR029034">
    <property type="entry name" value="Cystine-knot_cytokine"/>
</dbReference>
<dbReference type="GO" id="GO:0005125">
    <property type="term" value="F:cytokine activity"/>
    <property type="evidence" value="ECO:0007669"/>
    <property type="project" value="InterPro"/>
</dbReference>
<reference evidence="5 6" key="2">
    <citation type="submission" date="2018-10" db="EMBL/GenBank/DDBJ databases">
        <authorList>
            <consortium name="Pathogen Informatics"/>
        </authorList>
    </citation>
    <scope>NUCLEOTIDE SEQUENCE [LARGE SCALE GENOMIC DNA]</scope>
</reference>
<dbReference type="Proteomes" id="UP000274131">
    <property type="component" value="Unassembled WGS sequence"/>
</dbReference>
<sequence>MLTVNAKFNPIEFRNCILADPSFIPATSEYTFQKESVHEWLKETSELAKDVVMEDEWKQVPLERDVCSKEPETGAGTTIMERSLCPWQWRVNRDEDREPKEILEAYCLCRKSRGNSGSLCTPIMREVAVLKKVLCDPVIRHYQYVKAIQTITVGCHSVLPRVELASPFRYFRNPFGQEI</sequence>
<evidence type="ECO:0000256" key="1">
    <source>
        <dbReference type="ARBA" id="ARBA00004613"/>
    </source>
</evidence>
<dbReference type="SUPFAM" id="SSF57501">
    <property type="entry name" value="Cystine-knot cytokines"/>
    <property type="match status" value="1"/>
</dbReference>
<comment type="similarity">
    <text evidence="2">Belongs to the IL-17 family.</text>
</comment>
<dbReference type="InterPro" id="IPR010345">
    <property type="entry name" value="IL-17_fam"/>
</dbReference>
<dbReference type="Pfam" id="PF06083">
    <property type="entry name" value="IL17"/>
    <property type="match status" value="1"/>
</dbReference>
<keyword evidence="4" id="KW-0732">Signal</keyword>
<reference evidence="7" key="1">
    <citation type="submission" date="2017-02" db="UniProtKB">
        <authorList>
            <consortium name="WormBaseParasite"/>
        </authorList>
    </citation>
    <scope>IDENTIFICATION</scope>
</reference>
<dbReference type="STRING" id="51028.A0A0N4VCE2"/>
<dbReference type="AlphaFoldDB" id="A0A0N4VCE2"/>
<evidence type="ECO:0000313" key="7">
    <source>
        <dbReference type="WBParaSite" id="EVEC_0000823401-mRNA-1"/>
    </source>
</evidence>
<keyword evidence="6" id="KW-1185">Reference proteome</keyword>
<name>A0A0N4VCE2_ENTVE</name>
<organism evidence="7">
    <name type="scientific">Enterobius vermicularis</name>
    <name type="common">Human pinworm</name>
    <dbReference type="NCBI Taxonomy" id="51028"/>
    <lineage>
        <taxon>Eukaryota</taxon>
        <taxon>Metazoa</taxon>
        <taxon>Ecdysozoa</taxon>
        <taxon>Nematoda</taxon>
        <taxon>Chromadorea</taxon>
        <taxon>Rhabditida</taxon>
        <taxon>Spirurina</taxon>
        <taxon>Oxyuridomorpha</taxon>
        <taxon>Oxyuroidea</taxon>
        <taxon>Oxyuridae</taxon>
        <taxon>Enterobius</taxon>
    </lineage>
</organism>
<evidence type="ECO:0000256" key="4">
    <source>
        <dbReference type="ARBA" id="ARBA00022729"/>
    </source>
</evidence>
<dbReference type="EMBL" id="UXUI01009057">
    <property type="protein sequence ID" value="VDD92967.1"/>
    <property type="molecule type" value="Genomic_DNA"/>
</dbReference>
<evidence type="ECO:0000256" key="3">
    <source>
        <dbReference type="ARBA" id="ARBA00022525"/>
    </source>
</evidence>
<dbReference type="Gene3D" id="2.10.90.10">
    <property type="entry name" value="Cystine-knot cytokines"/>
    <property type="match status" value="1"/>
</dbReference>
<proteinExistence type="inferred from homology"/>
<evidence type="ECO:0000313" key="6">
    <source>
        <dbReference type="Proteomes" id="UP000274131"/>
    </source>
</evidence>
<dbReference type="OrthoDB" id="6038945at2759"/>
<evidence type="ECO:0000256" key="2">
    <source>
        <dbReference type="ARBA" id="ARBA00007236"/>
    </source>
</evidence>
<gene>
    <name evidence="5" type="ORF">EVEC_LOCUS7718</name>
</gene>
<protein>
    <submittedName>
        <fullName evidence="7">U-box domain-containing protein</fullName>
    </submittedName>
</protein>
<dbReference type="GO" id="GO:0005576">
    <property type="term" value="C:extracellular region"/>
    <property type="evidence" value="ECO:0007669"/>
    <property type="project" value="UniProtKB-SubCell"/>
</dbReference>
<dbReference type="WBParaSite" id="EVEC_0000823401-mRNA-1">
    <property type="protein sequence ID" value="EVEC_0000823401-mRNA-1"/>
    <property type="gene ID" value="EVEC_0000823401"/>
</dbReference>
<evidence type="ECO:0000313" key="5">
    <source>
        <dbReference type="EMBL" id="VDD92967.1"/>
    </source>
</evidence>